<feature type="compositionally biased region" description="Polar residues" evidence="1">
    <location>
        <begin position="101"/>
        <end position="119"/>
    </location>
</feature>
<proteinExistence type="predicted"/>
<keyword evidence="2" id="KW-0472">Membrane</keyword>
<keyword evidence="2" id="KW-0812">Transmembrane</keyword>
<dbReference type="Proteomes" id="UP000177869">
    <property type="component" value="Unassembled WGS sequence"/>
</dbReference>
<gene>
    <name evidence="3" type="ORF">A2814_03120</name>
</gene>
<feature type="transmembrane region" description="Helical" evidence="2">
    <location>
        <begin position="6"/>
        <end position="25"/>
    </location>
</feature>
<sequence>MLSFLYVWLPVLGLVIIILAIALAISSLKQIKRDENITGKKLAKIAIILSVFALMAGGWFTNDYFKYLNKIEKEKQEPKVGPTLAPVKPITRPTIPEPLTKPTTAPVSKPKTGSTQPAPESNLPADGYWSGEIVWQTPLSCYNTESNFGVANWYAKYLPGPKLYDFTMAGYGFMVSGPNNGGVLLDGVTYSWNYPVGEKTYTIEGRRNGSRFNGSVYLNYESRCRDSSGASIPYNELQGVLSGEIL</sequence>
<protein>
    <submittedName>
        <fullName evidence="3">Uncharacterized protein</fullName>
    </submittedName>
</protein>
<accession>A0A1F6UQ35</accession>
<evidence type="ECO:0000313" key="4">
    <source>
        <dbReference type="Proteomes" id="UP000177869"/>
    </source>
</evidence>
<organism evidence="3 4">
    <name type="scientific">Candidatus Nomurabacteria bacterium RIFCSPHIGHO2_01_FULL_38_19</name>
    <dbReference type="NCBI Taxonomy" id="1801732"/>
    <lineage>
        <taxon>Bacteria</taxon>
        <taxon>Candidatus Nomuraibacteriota</taxon>
    </lineage>
</organism>
<comment type="caution">
    <text evidence="3">The sequence shown here is derived from an EMBL/GenBank/DDBJ whole genome shotgun (WGS) entry which is preliminary data.</text>
</comment>
<dbReference type="AlphaFoldDB" id="A0A1F6UQ35"/>
<evidence type="ECO:0000256" key="2">
    <source>
        <dbReference type="SAM" id="Phobius"/>
    </source>
</evidence>
<dbReference type="EMBL" id="MFTI01000032">
    <property type="protein sequence ID" value="OGI59499.1"/>
    <property type="molecule type" value="Genomic_DNA"/>
</dbReference>
<dbReference type="STRING" id="1801732.A2814_03120"/>
<feature type="transmembrane region" description="Helical" evidence="2">
    <location>
        <begin position="45"/>
        <end position="61"/>
    </location>
</feature>
<name>A0A1F6UQ35_9BACT</name>
<feature type="region of interest" description="Disordered" evidence="1">
    <location>
        <begin position="79"/>
        <end position="122"/>
    </location>
</feature>
<reference evidence="3 4" key="1">
    <citation type="journal article" date="2016" name="Nat. Commun.">
        <title>Thousands of microbial genomes shed light on interconnected biogeochemical processes in an aquifer system.</title>
        <authorList>
            <person name="Anantharaman K."/>
            <person name="Brown C.T."/>
            <person name="Hug L.A."/>
            <person name="Sharon I."/>
            <person name="Castelle C.J."/>
            <person name="Probst A.J."/>
            <person name="Thomas B.C."/>
            <person name="Singh A."/>
            <person name="Wilkins M.J."/>
            <person name="Karaoz U."/>
            <person name="Brodie E.L."/>
            <person name="Williams K.H."/>
            <person name="Hubbard S.S."/>
            <person name="Banfield J.F."/>
        </authorList>
    </citation>
    <scope>NUCLEOTIDE SEQUENCE [LARGE SCALE GENOMIC DNA]</scope>
</reference>
<evidence type="ECO:0000313" key="3">
    <source>
        <dbReference type="EMBL" id="OGI59499.1"/>
    </source>
</evidence>
<evidence type="ECO:0000256" key="1">
    <source>
        <dbReference type="SAM" id="MobiDB-lite"/>
    </source>
</evidence>
<keyword evidence="2" id="KW-1133">Transmembrane helix</keyword>